<evidence type="ECO:0000313" key="3">
    <source>
        <dbReference type="Proteomes" id="UP000830671"/>
    </source>
</evidence>
<dbReference type="EMBL" id="CP019479">
    <property type="protein sequence ID" value="UQC88052.1"/>
    <property type="molecule type" value="Genomic_DNA"/>
</dbReference>
<accession>A0A9Q8T4D0</accession>
<sequence length="118" mass="13281">MISLAPGDSTRSFPEVKLGKRSLSVKAANQRPDPHQASKLHVPSTYDLHGGEKSRRPEPAVHMLQDCGNMYQASHSYQSITALWAAYSETLPRWSPEPGIYLSRLMREQLALQDHRGR</sequence>
<proteinExistence type="predicted"/>
<feature type="region of interest" description="Disordered" evidence="1">
    <location>
        <begin position="24"/>
        <end position="56"/>
    </location>
</feature>
<dbReference type="AlphaFoldDB" id="A0A9Q8T4D0"/>
<dbReference type="RefSeq" id="XP_049149658.1">
    <property type="nucleotide sequence ID" value="XM_049292512.1"/>
</dbReference>
<dbReference type="KEGG" id="clup:CLUP02_13574"/>
<keyword evidence="3" id="KW-1185">Reference proteome</keyword>
<name>A0A9Q8T4D0_9PEZI</name>
<evidence type="ECO:0000256" key="1">
    <source>
        <dbReference type="SAM" id="MobiDB-lite"/>
    </source>
</evidence>
<dbReference type="Proteomes" id="UP000830671">
    <property type="component" value="Chromosome 7"/>
</dbReference>
<reference evidence="2" key="1">
    <citation type="journal article" date="2021" name="Mol. Plant Microbe Interact.">
        <title>Complete Genome Sequence of the Plant-Pathogenic Fungus Colletotrichum lupini.</title>
        <authorList>
            <person name="Baroncelli R."/>
            <person name="Pensec F."/>
            <person name="Da Lio D."/>
            <person name="Boufleur T."/>
            <person name="Vicente I."/>
            <person name="Sarrocco S."/>
            <person name="Picot A."/>
            <person name="Baraldi E."/>
            <person name="Sukno S."/>
            <person name="Thon M."/>
            <person name="Le Floch G."/>
        </authorList>
    </citation>
    <scope>NUCLEOTIDE SEQUENCE</scope>
    <source>
        <strain evidence="2">IMI 504893</strain>
    </source>
</reference>
<protein>
    <submittedName>
        <fullName evidence="2">Uncharacterized protein</fullName>
    </submittedName>
</protein>
<gene>
    <name evidence="2" type="ORF">CLUP02_13574</name>
</gene>
<evidence type="ECO:0000313" key="2">
    <source>
        <dbReference type="EMBL" id="UQC88052.1"/>
    </source>
</evidence>
<dbReference type="GeneID" id="73347522"/>
<organism evidence="2 3">
    <name type="scientific">Colletotrichum lupini</name>
    <dbReference type="NCBI Taxonomy" id="145971"/>
    <lineage>
        <taxon>Eukaryota</taxon>
        <taxon>Fungi</taxon>
        <taxon>Dikarya</taxon>
        <taxon>Ascomycota</taxon>
        <taxon>Pezizomycotina</taxon>
        <taxon>Sordariomycetes</taxon>
        <taxon>Hypocreomycetidae</taxon>
        <taxon>Glomerellales</taxon>
        <taxon>Glomerellaceae</taxon>
        <taxon>Colletotrichum</taxon>
        <taxon>Colletotrichum acutatum species complex</taxon>
    </lineage>
</organism>